<reference evidence="3 4" key="1">
    <citation type="submission" date="2019-12" db="EMBL/GenBank/DDBJ databases">
        <authorList>
            <person name="Li M."/>
        </authorList>
    </citation>
    <scope>NUCLEOTIDE SEQUENCE [LARGE SCALE GENOMIC DNA]</scope>
    <source>
        <strain evidence="3 4">GBMRC 2024</strain>
    </source>
</reference>
<dbReference type="PANTHER" id="PTHR31528:SF15">
    <property type="entry name" value="RIBOFLAVIN-BINDING PROTEIN RIBY"/>
    <property type="match status" value="1"/>
</dbReference>
<dbReference type="InterPro" id="IPR027939">
    <property type="entry name" value="NMT1/THI5"/>
</dbReference>
<accession>A0A6L7G5V7</accession>
<dbReference type="GO" id="GO:0009228">
    <property type="term" value="P:thiamine biosynthetic process"/>
    <property type="evidence" value="ECO:0007669"/>
    <property type="project" value="InterPro"/>
</dbReference>
<feature type="signal peptide" evidence="1">
    <location>
        <begin position="1"/>
        <end position="20"/>
    </location>
</feature>
<gene>
    <name evidence="3" type="ORF">GR170_09420</name>
</gene>
<protein>
    <recommendedName>
        <fullName evidence="2">SsuA/THI5-like domain-containing protein</fullName>
    </recommendedName>
</protein>
<organism evidence="3 4">
    <name type="scientific">Pseudooceanicola albus</name>
    <dbReference type="NCBI Taxonomy" id="2692189"/>
    <lineage>
        <taxon>Bacteria</taxon>
        <taxon>Pseudomonadati</taxon>
        <taxon>Pseudomonadota</taxon>
        <taxon>Alphaproteobacteria</taxon>
        <taxon>Rhodobacterales</taxon>
        <taxon>Paracoccaceae</taxon>
        <taxon>Pseudooceanicola</taxon>
    </lineage>
</organism>
<keyword evidence="4" id="KW-1185">Reference proteome</keyword>
<dbReference type="EMBL" id="WUMU01000007">
    <property type="protein sequence ID" value="MXN18053.1"/>
    <property type="molecule type" value="Genomic_DNA"/>
</dbReference>
<evidence type="ECO:0000256" key="1">
    <source>
        <dbReference type="SAM" id="SignalP"/>
    </source>
</evidence>
<comment type="caution">
    <text evidence="3">The sequence shown here is derived from an EMBL/GenBank/DDBJ whole genome shotgun (WGS) entry which is preliminary data.</text>
</comment>
<keyword evidence="1" id="KW-0732">Signal</keyword>
<evidence type="ECO:0000313" key="3">
    <source>
        <dbReference type="EMBL" id="MXN18053.1"/>
    </source>
</evidence>
<dbReference type="Proteomes" id="UP000477911">
    <property type="component" value="Unassembled WGS sequence"/>
</dbReference>
<evidence type="ECO:0000259" key="2">
    <source>
        <dbReference type="Pfam" id="PF09084"/>
    </source>
</evidence>
<dbReference type="AlphaFoldDB" id="A0A6L7G5V7"/>
<dbReference type="Gene3D" id="3.40.190.10">
    <property type="entry name" value="Periplasmic binding protein-like II"/>
    <property type="match status" value="2"/>
</dbReference>
<sequence>MKRLCAASALIASLASPSFADDKITFQLDWLPGGDKAPIYVCVQEGFCKDAGFDVTIASGRGSSEAITKLATGVAQFGSAGLDGVMAAKATEKVPVEAIMSIYNMPPDAFFTTKDKGIAAIADVKGKKVVTSPFTSSNVLLPLILKANGLSDSDITLTKADPGALGPLMFTGQQDVAIAWLTNVSRYTNQAKEAGKELVVLPWAEAGLETYSAALVTNSDYASANPELTKRFVAAFKKSLEFAQANPDKAAADVVAMVPELTVDDVKAMWEDTSKLIFNDMTEKLGLGSLDATRVASTWARVAEAQGLDPESLDPETAINRSYLPQ</sequence>
<dbReference type="InterPro" id="IPR015168">
    <property type="entry name" value="SsuA/THI5"/>
</dbReference>
<dbReference type="PANTHER" id="PTHR31528">
    <property type="entry name" value="4-AMINO-5-HYDROXYMETHYL-2-METHYLPYRIMIDINE PHOSPHATE SYNTHASE THI11-RELATED"/>
    <property type="match status" value="1"/>
</dbReference>
<feature type="domain" description="SsuA/THI5-like" evidence="2">
    <location>
        <begin position="37"/>
        <end position="250"/>
    </location>
</feature>
<dbReference type="RefSeq" id="WP_160894003.1">
    <property type="nucleotide sequence ID" value="NZ_WUMU01000007.1"/>
</dbReference>
<dbReference type="Pfam" id="PF09084">
    <property type="entry name" value="NMT1"/>
    <property type="match status" value="1"/>
</dbReference>
<feature type="chain" id="PRO_5026781117" description="SsuA/THI5-like domain-containing protein" evidence="1">
    <location>
        <begin position="21"/>
        <end position="326"/>
    </location>
</feature>
<name>A0A6L7G5V7_9RHOB</name>
<proteinExistence type="predicted"/>
<dbReference type="SUPFAM" id="SSF53850">
    <property type="entry name" value="Periplasmic binding protein-like II"/>
    <property type="match status" value="1"/>
</dbReference>
<evidence type="ECO:0000313" key="4">
    <source>
        <dbReference type="Proteomes" id="UP000477911"/>
    </source>
</evidence>